<evidence type="ECO:0000313" key="2">
    <source>
        <dbReference type="EMBL" id="GHP07958.1"/>
    </source>
</evidence>
<gene>
    <name evidence="2" type="ORF">PPROV_000670000</name>
</gene>
<keyword evidence="3" id="KW-1185">Reference proteome</keyword>
<proteinExistence type="predicted"/>
<feature type="region of interest" description="Disordered" evidence="1">
    <location>
        <begin position="1"/>
        <end position="24"/>
    </location>
</feature>
<comment type="caution">
    <text evidence="2">The sequence shown here is derived from an EMBL/GenBank/DDBJ whole genome shotgun (WGS) entry which is preliminary data.</text>
</comment>
<evidence type="ECO:0000313" key="3">
    <source>
        <dbReference type="Proteomes" id="UP000660262"/>
    </source>
</evidence>
<accession>A0A830HM55</accession>
<dbReference type="Proteomes" id="UP000660262">
    <property type="component" value="Unassembled WGS sequence"/>
</dbReference>
<organism evidence="2 3">
    <name type="scientific">Pycnococcus provasolii</name>
    <dbReference type="NCBI Taxonomy" id="41880"/>
    <lineage>
        <taxon>Eukaryota</taxon>
        <taxon>Viridiplantae</taxon>
        <taxon>Chlorophyta</taxon>
        <taxon>Pseudoscourfieldiophyceae</taxon>
        <taxon>Pseudoscourfieldiales</taxon>
        <taxon>Pycnococcaceae</taxon>
        <taxon>Pycnococcus</taxon>
    </lineage>
</organism>
<name>A0A830HM55_9CHLO</name>
<protein>
    <recommendedName>
        <fullName evidence="4">SGNH domain-containing protein</fullName>
    </recommendedName>
</protein>
<dbReference type="AlphaFoldDB" id="A0A830HM55"/>
<evidence type="ECO:0008006" key="4">
    <source>
        <dbReference type="Google" id="ProtNLM"/>
    </source>
</evidence>
<reference evidence="2" key="1">
    <citation type="submission" date="2020-10" db="EMBL/GenBank/DDBJ databases">
        <title>Unveiling of a novel bifunctional photoreceptor, Dualchrome1, isolated from a cosmopolitan green alga.</title>
        <authorList>
            <person name="Suzuki S."/>
            <person name="Kawachi M."/>
        </authorList>
    </citation>
    <scope>NUCLEOTIDE SEQUENCE</scope>
    <source>
        <strain evidence="2">NIES 2893</strain>
    </source>
</reference>
<evidence type="ECO:0000256" key="1">
    <source>
        <dbReference type="SAM" id="MobiDB-lite"/>
    </source>
</evidence>
<sequence length="406" mass="44016">MSVFWCRPPGRRRRRRGGAGAGAGGKGAICTFLLTLAVAHTALVATTTARRPRVCLHTLERVRWIARAGRGGDDDASPAITYDDATRNHTSNLGSRACAWQSLPPDRAARALADEWVLFVGDSQVRETFRALVRLLFAAVPPQDRTRTNAKFAKPEDVVGKRDLAVGPSHIRSFAEQLRRGDNVSASSPVLNIGTLPCGAGAAFLSRQFSKDVEQVVHRASKLRRPPAAVVAGVGLWHMLYVHDAPKFARVRAGVLRELATYARASRPQRSLALWLEPPVPNGTQVRANATAASLKRVRFTRQASHAYSLRRVGDDDPAVVRLSLRRVAYVHGCRPGAAVSVHGTKRCLTDGVHLAPYLYDAAAHALLAALEELLVNVKAARRSHRNVDVDDDNDDNNGGGVCTVT</sequence>
<dbReference type="EMBL" id="BNJQ01000018">
    <property type="protein sequence ID" value="GHP07958.1"/>
    <property type="molecule type" value="Genomic_DNA"/>
</dbReference>